<organism evidence="1 2">
    <name type="scientific">Thermomonospora echinospora</name>
    <dbReference type="NCBI Taxonomy" id="1992"/>
    <lineage>
        <taxon>Bacteria</taxon>
        <taxon>Bacillati</taxon>
        <taxon>Actinomycetota</taxon>
        <taxon>Actinomycetes</taxon>
        <taxon>Streptosporangiales</taxon>
        <taxon>Thermomonosporaceae</taxon>
        <taxon>Thermomonospora</taxon>
    </lineage>
</organism>
<dbReference type="InterPro" id="IPR027417">
    <property type="entry name" value="P-loop_NTPase"/>
</dbReference>
<dbReference type="Proteomes" id="UP000236723">
    <property type="component" value="Unassembled WGS sequence"/>
</dbReference>
<dbReference type="PANTHER" id="PTHR36978">
    <property type="entry name" value="P-LOOP CONTAINING NUCLEOTIDE TRIPHOSPHATE HYDROLASE"/>
    <property type="match status" value="1"/>
</dbReference>
<dbReference type="RefSeq" id="WP_235017915.1">
    <property type="nucleotide sequence ID" value="NZ_FNVO01000006.1"/>
</dbReference>
<evidence type="ECO:0000313" key="2">
    <source>
        <dbReference type="Proteomes" id="UP000236723"/>
    </source>
</evidence>
<accession>A0A1H6B2L6</accession>
<dbReference type="SUPFAM" id="SSF52540">
    <property type="entry name" value="P-loop containing nucleoside triphosphate hydrolases"/>
    <property type="match status" value="1"/>
</dbReference>
<dbReference type="InterPro" id="IPR040632">
    <property type="entry name" value="Sulfotransfer_4"/>
</dbReference>
<dbReference type="Gene3D" id="3.40.50.300">
    <property type="entry name" value="P-loop containing nucleotide triphosphate hydrolases"/>
    <property type="match status" value="1"/>
</dbReference>
<dbReference type="Pfam" id="PF17784">
    <property type="entry name" value="Sulfotransfer_4"/>
    <property type="match status" value="1"/>
</dbReference>
<dbReference type="PANTHER" id="PTHR36978:SF4">
    <property type="entry name" value="P-LOOP CONTAINING NUCLEOSIDE TRIPHOSPHATE HYDROLASE PROTEIN"/>
    <property type="match status" value="1"/>
</dbReference>
<dbReference type="EMBL" id="FNVO01000006">
    <property type="protein sequence ID" value="SEG55098.1"/>
    <property type="molecule type" value="Genomic_DNA"/>
</dbReference>
<evidence type="ECO:0000313" key="1">
    <source>
        <dbReference type="EMBL" id="SEG55098.1"/>
    </source>
</evidence>
<dbReference type="AlphaFoldDB" id="A0A1H6B2L6"/>
<name>A0A1H6B2L6_9ACTN</name>
<gene>
    <name evidence="1" type="ORF">SAMN04489712_106203</name>
</gene>
<keyword evidence="2" id="KW-1185">Reference proteome</keyword>
<sequence>MIEVIGAGLPRTGTLSLKTALERLGFGPCHHMFELFDHPELIDRWLPEVPDDAVGWQRVFAGYRSTMDWPASFFWRELAEAFPWAKVVLTVRDPGSWYASFRALIRLRAASLAEEDPSQAALASRASVARLRPLLEHIAHQTFGNTRPFPEWLPDEDQAVAAFQRYATTVRESLPAGRLLVFDVRQGWEPLCTFLGVAPPLDEPFPRLNDIDALKSRLDRLESDRP</sequence>
<protein>
    <recommendedName>
        <fullName evidence="3">Sulfotransferase family protein</fullName>
    </recommendedName>
</protein>
<evidence type="ECO:0008006" key="3">
    <source>
        <dbReference type="Google" id="ProtNLM"/>
    </source>
</evidence>
<reference evidence="2" key="1">
    <citation type="submission" date="2016-10" db="EMBL/GenBank/DDBJ databases">
        <authorList>
            <person name="Varghese N."/>
            <person name="Submissions S."/>
        </authorList>
    </citation>
    <scope>NUCLEOTIDE SEQUENCE [LARGE SCALE GENOMIC DNA]</scope>
    <source>
        <strain evidence="2">DSM 43163</strain>
    </source>
</reference>
<proteinExistence type="predicted"/>